<dbReference type="Proteomes" id="UP000581447">
    <property type="component" value="Unassembled WGS sequence"/>
</dbReference>
<dbReference type="EMBL" id="JACIEA010000001">
    <property type="protein sequence ID" value="MBB3941820.1"/>
    <property type="molecule type" value="Genomic_DNA"/>
</dbReference>
<dbReference type="Gene3D" id="3.40.50.300">
    <property type="entry name" value="P-loop containing nucleotide triphosphate hydrolases"/>
    <property type="match status" value="1"/>
</dbReference>
<dbReference type="AlphaFoldDB" id="A0A840AYS1"/>
<gene>
    <name evidence="2" type="ORF">GGR91_000042</name>
</gene>
<sequence length="179" mass="20164">MPLRRVVISGCSGGGKSTLIDGLASKGLQTVPEAGRIVVREALASSSDALPWVDRKNFAEKLAAFAIQQFDATADLDGLVFFDRSVIEAFAYSQMHNVEMPVWLGQAVRNCRYDDTVFVVPPWQDIFVEDEERRHSFDEAVTEYNLLLRAFTEFGYNVCEVPRMANQERVEFILNEIGH</sequence>
<organism evidence="2 3">
    <name type="scientific">Sphingorhabdus rigui</name>
    <dbReference type="NCBI Taxonomy" id="1282858"/>
    <lineage>
        <taxon>Bacteria</taxon>
        <taxon>Pseudomonadati</taxon>
        <taxon>Pseudomonadota</taxon>
        <taxon>Alphaproteobacteria</taxon>
        <taxon>Sphingomonadales</taxon>
        <taxon>Sphingomonadaceae</taxon>
        <taxon>Sphingorhabdus</taxon>
    </lineage>
</organism>
<evidence type="ECO:0000259" key="1">
    <source>
        <dbReference type="Pfam" id="PF13521"/>
    </source>
</evidence>
<evidence type="ECO:0000313" key="2">
    <source>
        <dbReference type="EMBL" id="MBB3941820.1"/>
    </source>
</evidence>
<name>A0A840AYS1_9SPHN</name>
<comment type="caution">
    <text evidence="2">The sequence shown here is derived from an EMBL/GenBank/DDBJ whole genome shotgun (WGS) entry which is preliminary data.</text>
</comment>
<keyword evidence="3" id="KW-1185">Reference proteome</keyword>
<dbReference type="Pfam" id="PF13521">
    <property type="entry name" value="AAA_28"/>
    <property type="match status" value="1"/>
</dbReference>
<evidence type="ECO:0000313" key="3">
    <source>
        <dbReference type="Proteomes" id="UP000581447"/>
    </source>
</evidence>
<feature type="domain" description="NadR/Ttd14 AAA" evidence="1">
    <location>
        <begin position="5"/>
        <end position="169"/>
    </location>
</feature>
<reference evidence="2 3" key="1">
    <citation type="submission" date="2020-08" db="EMBL/GenBank/DDBJ databases">
        <title>Genomic Encyclopedia of Type Strains, Phase IV (KMG-IV): sequencing the most valuable type-strain genomes for metagenomic binning, comparative biology and taxonomic classification.</title>
        <authorList>
            <person name="Goeker M."/>
        </authorList>
    </citation>
    <scope>NUCLEOTIDE SEQUENCE [LARGE SCALE GENOMIC DNA]</scope>
    <source>
        <strain evidence="2 3">DSM 29050</strain>
    </source>
</reference>
<proteinExistence type="predicted"/>
<dbReference type="InterPro" id="IPR027417">
    <property type="entry name" value="P-loop_NTPase"/>
</dbReference>
<dbReference type="InterPro" id="IPR038727">
    <property type="entry name" value="NadR/Ttd14_AAA_dom"/>
</dbReference>
<protein>
    <submittedName>
        <fullName evidence="2">Putative ATPase</fullName>
    </submittedName>
</protein>
<dbReference type="SUPFAM" id="SSF52540">
    <property type="entry name" value="P-loop containing nucleoside triphosphate hydrolases"/>
    <property type="match status" value="1"/>
</dbReference>
<accession>A0A840AYS1</accession>
<dbReference type="RefSeq" id="WP_183938935.1">
    <property type="nucleotide sequence ID" value="NZ_BAABBG010000001.1"/>
</dbReference>